<dbReference type="InterPro" id="IPR008928">
    <property type="entry name" value="6-hairpin_glycosidase_sf"/>
</dbReference>
<comment type="caution">
    <text evidence="1">The sequence shown here is derived from an EMBL/GenBank/DDBJ whole genome shotgun (WGS) entry which is preliminary data.</text>
</comment>
<evidence type="ECO:0000313" key="1">
    <source>
        <dbReference type="EMBL" id="PVY44350.1"/>
    </source>
</evidence>
<organism evidence="1 2">
    <name type="scientific">Victivallis vadensis</name>
    <dbReference type="NCBI Taxonomy" id="172901"/>
    <lineage>
        <taxon>Bacteria</taxon>
        <taxon>Pseudomonadati</taxon>
        <taxon>Lentisphaerota</taxon>
        <taxon>Lentisphaeria</taxon>
        <taxon>Victivallales</taxon>
        <taxon>Victivallaceae</taxon>
        <taxon>Victivallis</taxon>
    </lineage>
</organism>
<sequence>MSESEKSRRLKQFGACLMVCGTAVCGGAELPPDRELRELAVRDSLNPVAPGGVNGAPFWNGHARRFIYAPAFDFKPVEGAVRYRFTATDAAGERHSFEAASPAAALTPVWDRLPVGFVELAVEGVDASGKVTGTAGKRRFYRAAVFRGHYSDAERGYLDSARMGLQYLFRQPHYRNWLEKGEPDPGYELYCYPTKIIASVVESMVIYAALAPADRETALGIARKAADYLISVSEPAGAPLEFLPPTYAGDKRTAKEFAGQQMMIYPADAASAYLDLYDACGERRFLEAALRIARSYRKLQLPSGSWYLKINMKDGTPVASNQCVPVPMIRLFERLGAQYGETEFRETAERAVRYLAGTTLKEFNWEGQFEDIAPSVPYVNNTKHNACDYALYLLDRFPDRPEAVEQARTLLRFAEDQFVVWEQPMPDKSTRTDQWITPCVLEQYAYYVPIDASAAKLISLYQAMYERTGSVLDLAKACELANAMTRAQDPETGRYLTYWERNERGLDPGWINCATASAKAMMSLGRLLERKEPAL</sequence>
<dbReference type="AlphaFoldDB" id="A0A2U1B6Q9"/>
<dbReference type="SUPFAM" id="SSF48208">
    <property type="entry name" value="Six-hairpin glycosidases"/>
    <property type="match status" value="2"/>
</dbReference>
<proteinExistence type="predicted"/>
<reference evidence="1 2" key="1">
    <citation type="submission" date="2018-04" db="EMBL/GenBank/DDBJ databases">
        <title>Genomic Encyclopedia of Type Strains, Phase IV (KMG-IV): sequencing the most valuable type-strain genomes for metagenomic binning, comparative biology and taxonomic classification.</title>
        <authorList>
            <person name="Goeker M."/>
        </authorList>
    </citation>
    <scope>NUCLEOTIDE SEQUENCE [LARGE SCALE GENOMIC DNA]</scope>
    <source>
        <strain evidence="1 2">DSM 14823</strain>
    </source>
</reference>
<name>A0A2U1B6Q9_9BACT</name>
<dbReference type="Proteomes" id="UP000245959">
    <property type="component" value="Unassembled WGS sequence"/>
</dbReference>
<dbReference type="GeneID" id="78294659"/>
<gene>
    <name evidence="1" type="ORF">C8D82_107105</name>
</gene>
<keyword evidence="2" id="KW-1185">Reference proteome</keyword>
<dbReference type="EMBL" id="QEKH01000007">
    <property type="protein sequence ID" value="PVY44350.1"/>
    <property type="molecule type" value="Genomic_DNA"/>
</dbReference>
<dbReference type="RefSeq" id="WP_116883351.1">
    <property type="nucleotide sequence ID" value="NZ_CALXNT010000091.1"/>
</dbReference>
<protein>
    <submittedName>
        <fullName evidence="1">Maltose/maltodextrin transport system substrate-binding protein</fullName>
    </submittedName>
</protein>
<accession>A0A2U1B6Q9</accession>
<evidence type="ECO:0000313" key="2">
    <source>
        <dbReference type="Proteomes" id="UP000245959"/>
    </source>
</evidence>
<dbReference type="GO" id="GO:0005975">
    <property type="term" value="P:carbohydrate metabolic process"/>
    <property type="evidence" value="ECO:0007669"/>
    <property type="project" value="InterPro"/>
</dbReference>